<name>A0A423JZY3_9PSED</name>
<dbReference type="EMBL" id="MOBQ01000024">
    <property type="protein sequence ID" value="RON43567.1"/>
    <property type="molecule type" value="Genomic_DNA"/>
</dbReference>
<dbReference type="OrthoDB" id="63332at2"/>
<protein>
    <submittedName>
        <fullName evidence="1">Uncharacterized protein</fullName>
    </submittedName>
</protein>
<evidence type="ECO:0000313" key="1">
    <source>
        <dbReference type="EMBL" id="RON43567.1"/>
    </source>
</evidence>
<dbReference type="RefSeq" id="WP_123512777.1">
    <property type="nucleotide sequence ID" value="NZ_MOBQ01000024.1"/>
</dbReference>
<evidence type="ECO:0000313" key="2">
    <source>
        <dbReference type="Proteomes" id="UP000285349"/>
    </source>
</evidence>
<proteinExistence type="predicted"/>
<dbReference type="Proteomes" id="UP000285349">
    <property type="component" value="Unassembled WGS sequence"/>
</dbReference>
<reference evidence="1 2" key="1">
    <citation type="submission" date="2016-10" db="EMBL/GenBank/DDBJ databases">
        <title>Comparative genome analysis of multiple Pseudomonas spp. focuses on biocontrol and plant growth promoting traits.</title>
        <authorList>
            <person name="Tao X.-Y."/>
            <person name="Taylor C.G."/>
        </authorList>
    </citation>
    <scope>NUCLEOTIDE SEQUENCE [LARGE SCALE GENOMIC DNA]</scope>
    <source>
        <strain evidence="1 2">37A10</strain>
    </source>
</reference>
<comment type="caution">
    <text evidence="1">The sequence shown here is derived from an EMBL/GenBank/DDBJ whole genome shotgun (WGS) entry which is preliminary data.</text>
</comment>
<gene>
    <name evidence="1" type="ORF">BK666_21095</name>
</gene>
<accession>A0A423JZY3</accession>
<organism evidence="1 2">
    <name type="scientific">Pseudomonas frederiksbergensis</name>
    <dbReference type="NCBI Taxonomy" id="104087"/>
    <lineage>
        <taxon>Bacteria</taxon>
        <taxon>Pseudomonadati</taxon>
        <taxon>Pseudomonadota</taxon>
        <taxon>Gammaproteobacteria</taxon>
        <taxon>Pseudomonadales</taxon>
        <taxon>Pseudomonadaceae</taxon>
        <taxon>Pseudomonas</taxon>
    </lineage>
</organism>
<sequence>MVLRSSDSESKRLSISAKSTQTAISDLVRSIVVNHFADFTAPTSKAEHAELVRLDITNMTYRQYLDHKGRGGNICTAATSLRNRTWLKTAAEQMNILERLEDLFEKSAGTEQQQKLAAEKIVRIPLR</sequence>
<dbReference type="AlphaFoldDB" id="A0A423JZY3"/>